<reference evidence="1 2" key="1">
    <citation type="journal article" date="2014" name="PLoS Genet.">
        <title>Phylogenetically driven sequencing of extremely halophilic archaea reveals strategies for static and dynamic osmo-response.</title>
        <authorList>
            <person name="Becker E.A."/>
            <person name="Seitzer P.M."/>
            <person name="Tritt A."/>
            <person name="Larsen D."/>
            <person name="Krusor M."/>
            <person name="Yao A.I."/>
            <person name="Wu D."/>
            <person name="Madern D."/>
            <person name="Eisen J.A."/>
            <person name="Darling A.E."/>
            <person name="Facciotti M.T."/>
        </authorList>
    </citation>
    <scope>NUCLEOTIDE SEQUENCE [LARGE SCALE GENOMIC DNA]</scope>
    <source>
        <strain evidence="1 2">JCM 13552</strain>
    </source>
</reference>
<protein>
    <submittedName>
        <fullName evidence="1">Uncharacterized protein</fullName>
    </submittedName>
</protein>
<comment type="caution">
    <text evidence="1">The sequence shown here is derived from an EMBL/GenBank/DDBJ whole genome shotgun (WGS) entry which is preliminary data.</text>
</comment>
<dbReference type="EMBL" id="AOMF01000089">
    <property type="protein sequence ID" value="EMA56170.1"/>
    <property type="molecule type" value="Genomic_DNA"/>
</dbReference>
<dbReference type="AlphaFoldDB" id="M0NHN8"/>
<proteinExistence type="predicted"/>
<sequence>MEIFLTSNVSFRSHVVEIRSMRALVAPISAILTLDHGCMGSMVFDGDDLFIRTGFNSRSWINARIQEGLSIVEDSTE</sequence>
<organism evidence="1 2">
    <name type="scientific">Halococcus thailandensis JCM 13552</name>
    <dbReference type="NCBI Taxonomy" id="1227457"/>
    <lineage>
        <taxon>Archaea</taxon>
        <taxon>Methanobacteriati</taxon>
        <taxon>Methanobacteriota</taxon>
        <taxon>Stenosarchaea group</taxon>
        <taxon>Halobacteria</taxon>
        <taxon>Halobacteriales</taxon>
        <taxon>Halococcaceae</taxon>
        <taxon>Halococcus</taxon>
    </lineage>
</organism>
<dbReference type="Proteomes" id="UP000011680">
    <property type="component" value="Unassembled WGS sequence"/>
</dbReference>
<evidence type="ECO:0000313" key="1">
    <source>
        <dbReference type="EMBL" id="EMA56170.1"/>
    </source>
</evidence>
<gene>
    <name evidence="1" type="ORF">C451_03739</name>
</gene>
<evidence type="ECO:0000313" key="2">
    <source>
        <dbReference type="Proteomes" id="UP000011680"/>
    </source>
</evidence>
<accession>M0NHN8</accession>
<keyword evidence="2" id="KW-1185">Reference proteome</keyword>
<name>M0NHN8_9EURY</name>
<dbReference type="STRING" id="1227457.C451_03739"/>